<keyword evidence="3" id="KW-1185">Reference proteome</keyword>
<dbReference type="EMBL" id="CP033932">
    <property type="protein sequence ID" value="AZB26609.1"/>
    <property type="molecule type" value="Genomic_DNA"/>
</dbReference>
<evidence type="ECO:0000256" key="1">
    <source>
        <dbReference type="SAM" id="MobiDB-lite"/>
    </source>
</evidence>
<protein>
    <submittedName>
        <fullName evidence="2">Uncharacterized protein</fullName>
    </submittedName>
</protein>
<gene>
    <name evidence="2" type="ORF">EG339_19440</name>
</gene>
<name>A0A3G6TFQ5_9FLAO</name>
<sequence length="59" mass="7133">MFHCPPVTKTHHHIGNPSKNAHYKDEKQKNNKVNPVKIHRMIFYKMIKARIIWKNQDLK</sequence>
<evidence type="ECO:0000313" key="2">
    <source>
        <dbReference type="EMBL" id="AZB26609.1"/>
    </source>
</evidence>
<organism evidence="2 3">
    <name type="scientific">Chryseobacterium bernardetii</name>
    <dbReference type="NCBI Taxonomy" id="1241978"/>
    <lineage>
        <taxon>Bacteria</taxon>
        <taxon>Pseudomonadati</taxon>
        <taxon>Bacteroidota</taxon>
        <taxon>Flavobacteriia</taxon>
        <taxon>Flavobacteriales</taxon>
        <taxon>Weeksellaceae</taxon>
        <taxon>Chryseobacterium group</taxon>
        <taxon>Chryseobacterium</taxon>
    </lineage>
</organism>
<feature type="region of interest" description="Disordered" evidence="1">
    <location>
        <begin position="1"/>
        <end position="31"/>
    </location>
</feature>
<reference evidence="3" key="1">
    <citation type="submission" date="2018-11" db="EMBL/GenBank/DDBJ databases">
        <title>Proposal to divide the Flavobacteriaceae and reorganize its genera based on Amino Acid Identity values calculated from whole genome sequences.</title>
        <authorList>
            <person name="Nicholson A.C."/>
            <person name="Gulvik C.A."/>
            <person name="Whitney A.M."/>
            <person name="Humrighouse B.W."/>
            <person name="Bell M."/>
            <person name="Holmes B."/>
            <person name="Steigerwalt A.G."/>
            <person name="Villarma A."/>
            <person name="Sheth M."/>
            <person name="Batra D."/>
            <person name="Pryor J."/>
            <person name="Bernardet J.-F."/>
            <person name="Hugo C."/>
            <person name="Kampfer P."/>
            <person name="Newman J."/>
            <person name="McQuiston J.R."/>
        </authorList>
    </citation>
    <scope>NUCLEOTIDE SEQUENCE [LARGE SCALE GENOMIC DNA]</scope>
    <source>
        <strain evidence="3">G0229</strain>
    </source>
</reference>
<dbReference type="AlphaFoldDB" id="A0A3G6TFQ5"/>
<dbReference type="KEGG" id="cben:EG339_19440"/>
<evidence type="ECO:0000313" key="3">
    <source>
        <dbReference type="Proteomes" id="UP000271193"/>
    </source>
</evidence>
<proteinExistence type="predicted"/>
<dbReference type="Proteomes" id="UP000271193">
    <property type="component" value="Chromosome"/>
</dbReference>
<accession>A0A3G6TFQ5</accession>